<dbReference type="Gene3D" id="1.10.3720.10">
    <property type="entry name" value="MetI-like"/>
    <property type="match status" value="1"/>
</dbReference>
<keyword evidence="5 7" id="KW-1133">Transmembrane helix</keyword>
<feature type="transmembrane region" description="Helical" evidence="7">
    <location>
        <begin position="214"/>
        <end position="236"/>
    </location>
</feature>
<organism evidence="9 10">
    <name type="scientific">Actinacidiphila epipremni</name>
    <dbReference type="NCBI Taxonomy" id="2053013"/>
    <lineage>
        <taxon>Bacteria</taxon>
        <taxon>Bacillati</taxon>
        <taxon>Actinomycetota</taxon>
        <taxon>Actinomycetes</taxon>
        <taxon>Kitasatosporales</taxon>
        <taxon>Streptomycetaceae</taxon>
        <taxon>Actinacidiphila</taxon>
    </lineage>
</organism>
<evidence type="ECO:0000256" key="1">
    <source>
        <dbReference type="ARBA" id="ARBA00004651"/>
    </source>
</evidence>
<evidence type="ECO:0000259" key="8">
    <source>
        <dbReference type="PROSITE" id="PS50928"/>
    </source>
</evidence>
<evidence type="ECO:0000256" key="6">
    <source>
        <dbReference type="ARBA" id="ARBA00023136"/>
    </source>
</evidence>
<feature type="domain" description="ABC transmembrane type-1" evidence="8">
    <location>
        <begin position="85"/>
        <end position="265"/>
    </location>
</feature>
<evidence type="ECO:0000256" key="4">
    <source>
        <dbReference type="ARBA" id="ARBA00022692"/>
    </source>
</evidence>
<comment type="similarity">
    <text evidence="7">Belongs to the binding-protein-dependent transport system permease family.</text>
</comment>
<dbReference type="EMBL" id="JAATEJ010000024">
    <property type="protein sequence ID" value="NJP46810.1"/>
    <property type="molecule type" value="Genomic_DNA"/>
</dbReference>
<keyword evidence="4 7" id="KW-0812">Transmembrane</keyword>
<feature type="transmembrane region" description="Helical" evidence="7">
    <location>
        <begin position="38"/>
        <end position="62"/>
    </location>
</feature>
<dbReference type="CDD" id="cd06261">
    <property type="entry name" value="TM_PBP2"/>
    <property type="match status" value="1"/>
</dbReference>
<keyword evidence="3" id="KW-1003">Cell membrane</keyword>
<evidence type="ECO:0000313" key="9">
    <source>
        <dbReference type="EMBL" id="NJP46810.1"/>
    </source>
</evidence>
<dbReference type="InterPro" id="IPR035906">
    <property type="entry name" value="MetI-like_sf"/>
</dbReference>
<sequence>MTGTAPQPATSSATAALPAGPRRRTAWRVTFLALRRTLLPFVALVAVWWAVKAVFGLGVSVLPSPAQAVRSVGPLIRSGVLVDYTTQSLERIALGGAIGIAVGTPIGLLLGSNRLVSMTFRPLLNTMQGLSGIAWLPLVNGWLGFGSRTVLVVILYTVTFPVAFNTMVGVQTLPIAYSNALRTMGAGRFYLFTHVWLPGALPSILLGARLGLAYGWRALIAAEMVLNAGGLGYLLFQSGGARNTPVIVFEMILMGVIWVFIDRALLRPIEQQTVVRWGMEQR</sequence>
<evidence type="ECO:0000313" key="10">
    <source>
        <dbReference type="Proteomes" id="UP000734511"/>
    </source>
</evidence>
<dbReference type="PROSITE" id="PS50928">
    <property type="entry name" value="ABC_TM1"/>
    <property type="match status" value="1"/>
</dbReference>
<accession>A0ABX0ZSC2</accession>
<dbReference type="InterPro" id="IPR000515">
    <property type="entry name" value="MetI-like"/>
</dbReference>
<evidence type="ECO:0000256" key="3">
    <source>
        <dbReference type="ARBA" id="ARBA00022475"/>
    </source>
</evidence>
<name>A0ABX0ZSC2_9ACTN</name>
<feature type="transmembrane region" description="Helical" evidence="7">
    <location>
        <begin position="243"/>
        <end position="261"/>
    </location>
</feature>
<evidence type="ECO:0000256" key="7">
    <source>
        <dbReference type="RuleBase" id="RU363032"/>
    </source>
</evidence>
<feature type="transmembrane region" description="Helical" evidence="7">
    <location>
        <begin position="189"/>
        <end position="208"/>
    </location>
</feature>
<gene>
    <name evidence="9" type="ORF">HCN08_25890</name>
</gene>
<keyword evidence="10" id="KW-1185">Reference proteome</keyword>
<comment type="caution">
    <text evidence="9">The sequence shown here is derived from an EMBL/GenBank/DDBJ whole genome shotgun (WGS) entry which is preliminary data.</text>
</comment>
<keyword evidence="2 7" id="KW-0813">Transport</keyword>
<dbReference type="Proteomes" id="UP000734511">
    <property type="component" value="Unassembled WGS sequence"/>
</dbReference>
<dbReference type="SUPFAM" id="SSF161098">
    <property type="entry name" value="MetI-like"/>
    <property type="match status" value="1"/>
</dbReference>
<feature type="transmembrane region" description="Helical" evidence="7">
    <location>
        <begin position="151"/>
        <end position="177"/>
    </location>
</feature>
<proteinExistence type="inferred from homology"/>
<evidence type="ECO:0000256" key="5">
    <source>
        <dbReference type="ARBA" id="ARBA00022989"/>
    </source>
</evidence>
<reference evidence="9 10" key="1">
    <citation type="submission" date="2020-03" db="EMBL/GenBank/DDBJ databases">
        <title>WGS of actinomycetes isolated from Thailand.</title>
        <authorList>
            <person name="Thawai C."/>
        </authorList>
    </citation>
    <scope>NUCLEOTIDE SEQUENCE [LARGE SCALE GENOMIC DNA]</scope>
    <source>
        <strain evidence="9 10">PRB2-1</strain>
    </source>
</reference>
<dbReference type="RefSeq" id="WP_167985658.1">
    <property type="nucleotide sequence ID" value="NZ_JAATEJ010000024.1"/>
</dbReference>
<comment type="subcellular location">
    <subcellularLocation>
        <location evidence="1 7">Cell membrane</location>
        <topology evidence="1 7">Multi-pass membrane protein</topology>
    </subcellularLocation>
</comment>
<feature type="transmembrane region" description="Helical" evidence="7">
    <location>
        <begin position="92"/>
        <end position="111"/>
    </location>
</feature>
<dbReference type="Pfam" id="PF00528">
    <property type="entry name" value="BPD_transp_1"/>
    <property type="match status" value="1"/>
</dbReference>
<evidence type="ECO:0000256" key="2">
    <source>
        <dbReference type="ARBA" id="ARBA00022448"/>
    </source>
</evidence>
<keyword evidence="6 7" id="KW-0472">Membrane</keyword>
<dbReference type="PANTHER" id="PTHR30151">
    <property type="entry name" value="ALKANE SULFONATE ABC TRANSPORTER-RELATED, MEMBRANE SUBUNIT"/>
    <property type="match status" value="1"/>
</dbReference>
<protein>
    <submittedName>
        <fullName evidence="9">ABC transporter permease</fullName>
    </submittedName>
</protein>
<dbReference type="PANTHER" id="PTHR30151:SF0">
    <property type="entry name" value="ABC TRANSPORTER PERMEASE PROTEIN MJ0413-RELATED"/>
    <property type="match status" value="1"/>
</dbReference>